<dbReference type="InterPro" id="IPR000073">
    <property type="entry name" value="AB_hydrolase_1"/>
</dbReference>
<sequence length="409" mass="44905">MACSVSRYRVPHTGNQRPRNAHPRGISDQFNCDFSALGHSTPRFPRAGVVRIHPVPTRMKYLYQGTVCSSWRKVLGPLAEAGYHVVAPDQRGYGRTKSPQTGFPIAYGDDLNPFRMTNLVKDVVTLVYALGYQTAAAVVGHDFGSPVAAYCALIRPDIFKSVVMMSAPFTGPPTLAVGNGNNNGTASAPARVDLAKVAAALAALDPPRKHYVLYYSTPDANADMMNARRGLRAFLREYYHVKSADAAHDVTPHPLAALQASVMAELPHYYVMPLHKTMPESVHGSGPSAEEIARNAWLTEEELGLYVAEYTRTGFQGGLNSYRMATSANWSSDRELFSGKQIDVPAMFLAGKQDWGTYQMPGSAEAMQKQACKNMDDFVLIEGAGHWVQQERSGEVVVQLLRFFRKCAE</sequence>
<evidence type="ECO:0000313" key="3">
    <source>
        <dbReference type="EMBL" id="KAJ7359645.1"/>
    </source>
</evidence>
<dbReference type="PANTHER" id="PTHR43329">
    <property type="entry name" value="EPOXIDE HYDROLASE"/>
    <property type="match status" value="1"/>
</dbReference>
<evidence type="ECO:0000313" key="4">
    <source>
        <dbReference type="Proteomes" id="UP001218218"/>
    </source>
</evidence>
<gene>
    <name evidence="3" type="ORF">DFH08DRAFT_846638</name>
</gene>
<dbReference type="InterPro" id="IPR029058">
    <property type="entry name" value="AB_hydrolase_fold"/>
</dbReference>
<dbReference type="GO" id="GO:0016787">
    <property type="term" value="F:hydrolase activity"/>
    <property type="evidence" value="ECO:0007669"/>
    <property type="project" value="UniProtKB-KW"/>
</dbReference>
<protein>
    <submittedName>
        <fullName evidence="3">Alpha/beta hydrolase fold protein</fullName>
    </submittedName>
</protein>
<dbReference type="EMBL" id="JARIHO010000006">
    <property type="protein sequence ID" value="KAJ7359645.1"/>
    <property type="molecule type" value="Genomic_DNA"/>
</dbReference>
<organism evidence="3 4">
    <name type="scientific">Mycena albidolilacea</name>
    <dbReference type="NCBI Taxonomy" id="1033008"/>
    <lineage>
        <taxon>Eukaryota</taxon>
        <taxon>Fungi</taxon>
        <taxon>Dikarya</taxon>
        <taxon>Basidiomycota</taxon>
        <taxon>Agaricomycotina</taxon>
        <taxon>Agaricomycetes</taxon>
        <taxon>Agaricomycetidae</taxon>
        <taxon>Agaricales</taxon>
        <taxon>Marasmiineae</taxon>
        <taxon>Mycenaceae</taxon>
        <taxon>Mycena</taxon>
    </lineage>
</organism>
<dbReference type="Gene3D" id="3.40.50.1820">
    <property type="entry name" value="alpha/beta hydrolase"/>
    <property type="match status" value="1"/>
</dbReference>
<dbReference type="Pfam" id="PF00561">
    <property type="entry name" value="Abhydrolase_1"/>
    <property type="match status" value="1"/>
</dbReference>
<evidence type="ECO:0000256" key="1">
    <source>
        <dbReference type="SAM" id="MobiDB-lite"/>
    </source>
</evidence>
<feature type="region of interest" description="Disordered" evidence="1">
    <location>
        <begin position="1"/>
        <end position="25"/>
    </location>
</feature>
<name>A0AAD7AJJ7_9AGAR</name>
<keyword evidence="3" id="KW-0378">Hydrolase</keyword>
<evidence type="ECO:0000259" key="2">
    <source>
        <dbReference type="Pfam" id="PF00561"/>
    </source>
</evidence>
<feature type="domain" description="AB hydrolase-1" evidence="2">
    <location>
        <begin position="70"/>
        <end position="174"/>
    </location>
</feature>
<comment type="caution">
    <text evidence="3">The sequence shown here is derived from an EMBL/GenBank/DDBJ whole genome shotgun (WGS) entry which is preliminary data.</text>
</comment>
<reference evidence="3" key="1">
    <citation type="submission" date="2023-03" db="EMBL/GenBank/DDBJ databases">
        <title>Massive genome expansion in bonnet fungi (Mycena s.s.) driven by repeated elements and novel gene families across ecological guilds.</title>
        <authorList>
            <consortium name="Lawrence Berkeley National Laboratory"/>
            <person name="Harder C.B."/>
            <person name="Miyauchi S."/>
            <person name="Viragh M."/>
            <person name="Kuo A."/>
            <person name="Thoen E."/>
            <person name="Andreopoulos B."/>
            <person name="Lu D."/>
            <person name="Skrede I."/>
            <person name="Drula E."/>
            <person name="Henrissat B."/>
            <person name="Morin E."/>
            <person name="Kohler A."/>
            <person name="Barry K."/>
            <person name="LaButti K."/>
            <person name="Morin E."/>
            <person name="Salamov A."/>
            <person name="Lipzen A."/>
            <person name="Mereny Z."/>
            <person name="Hegedus B."/>
            <person name="Baldrian P."/>
            <person name="Stursova M."/>
            <person name="Weitz H."/>
            <person name="Taylor A."/>
            <person name="Grigoriev I.V."/>
            <person name="Nagy L.G."/>
            <person name="Martin F."/>
            <person name="Kauserud H."/>
        </authorList>
    </citation>
    <scope>NUCLEOTIDE SEQUENCE</scope>
    <source>
        <strain evidence="3">CBHHK002</strain>
    </source>
</reference>
<keyword evidence="4" id="KW-1185">Reference proteome</keyword>
<proteinExistence type="predicted"/>
<dbReference type="AlphaFoldDB" id="A0AAD7AJJ7"/>
<dbReference type="SUPFAM" id="SSF53474">
    <property type="entry name" value="alpha/beta-Hydrolases"/>
    <property type="match status" value="1"/>
</dbReference>
<accession>A0AAD7AJJ7</accession>
<dbReference type="Proteomes" id="UP001218218">
    <property type="component" value="Unassembled WGS sequence"/>
</dbReference>